<dbReference type="EMBL" id="VXRY01000273">
    <property type="protein sequence ID" value="MXY33792.1"/>
    <property type="molecule type" value="Genomic_DNA"/>
</dbReference>
<gene>
    <name evidence="1" type="ORF">F4Y60_06830</name>
</gene>
<evidence type="ECO:0000313" key="1">
    <source>
        <dbReference type="EMBL" id="MXY33792.1"/>
    </source>
</evidence>
<organism evidence="1">
    <name type="scientific">Boseongicola sp. SB0664_bin_43</name>
    <dbReference type="NCBI Taxonomy" id="2604844"/>
    <lineage>
        <taxon>Bacteria</taxon>
        <taxon>Pseudomonadati</taxon>
        <taxon>Pseudomonadota</taxon>
        <taxon>Alphaproteobacteria</taxon>
        <taxon>Rhodobacterales</taxon>
        <taxon>Paracoccaceae</taxon>
        <taxon>Boseongicola</taxon>
    </lineage>
</organism>
<comment type="caution">
    <text evidence="1">The sequence shown here is derived from an EMBL/GenBank/DDBJ whole genome shotgun (WGS) entry which is preliminary data.</text>
</comment>
<name>A0A6B0Y1I5_9RHOB</name>
<reference evidence="1" key="1">
    <citation type="submission" date="2019-09" db="EMBL/GenBank/DDBJ databases">
        <title>Characterisation of the sponge microbiome using genome-centric metagenomics.</title>
        <authorList>
            <person name="Engelberts J.P."/>
            <person name="Robbins S.J."/>
            <person name="De Goeij J.M."/>
            <person name="Aranda M."/>
            <person name="Bell S.C."/>
            <person name="Webster N.S."/>
        </authorList>
    </citation>
    <scope>NUCLEOTIDE SEQUENCE</scope>
    <source>
        <strain evidence="1">SB0664_bin_43</strain>
    </source>
</reference>
<proteinExistence type="predicted"/>
<dbReference type="AlphaFoldDB" id="A0A6B0Y1I5"/>
<sequence length="266" mass="26858">MAVQANAAAVANAIMTALALHTDDTGATGDLRNADLTGTNVAVLMTSDTGETFSKITGGATMVATNVWDFTDSAGVVLASTVAIGTCGSPLPAQFKGIDGGLICLQATFTVNAESGAIAGSAHFVPTDADALWVKANSKSYRAFTEVAAYGHWLDGDPSAIVRHVSTRLALTGADAVLFADADATADNRTTASYSGQAGGFSHRTAGEGSAALSASGEFVADVKLKATFTATASDSTLGGTITNFAEKPDTVGTAHFDPNWAVRAA</sequence>
<protein>
    <submittedName>
        <fullName evidence="1">Uncharacterized protein</fullName>
    </submittedName>
</protein>
<accession>A0A6B0Y1I5</accession>